<feature type="compositionally biased region" description="Polar residues" evidence="1">
    <location>
        <begin position="56"/>
        <end position="69"/>
    </location>
</feature>
<feature type="compositionally biased region" description="Polar residues" evidence="1">
    <location>
        <begin position="204"/>
        <end position="213"/>
    </location>
</feature>
<gene>
    <name evidence="3" type="ORF">CHIRRI_LOCUS3264</name>
</gene>
<feature type="compositionally biased region" description="Basic and acidic residues" evidence="1">
    <location>
        <begin position="111"/>
        <end position="125"/>
    </location>
</feature>
<feature type="region of interest" description="Disordered" evidence="1">
    <location>
        <begin position="109"/>
        <end position="223"/>
    </location>
</feature>
<evidence type="ECO:0000259" key="2">
    <source>
        <dbReference type="SMART" id="SM01257"/>
    </source>
</evidence>
<dbReference type="InterPro" id="IPR043444">
    <property type="entry name" value="TESPA1-like"/>
</dbReference>
<feature type="compositionally biased region" description="Basic and acidic residues" evidence="1">
    <location>
        <begin position="134"/>
        <end position="152"/>
    </location>
</feature>
<accession>A0A9N9RP41</accession>
<feature type="region of interest" description="Disordered" evidence="1">
    <location>
        <begin position="53"/>
        <end position="76"/>
    </location>
</feature>
<feature type="compositionally biased region" description="Basic and acidic residues" evidence="1">
    <location>
        <begin position="162"/>
        <end position="172"/>
    </location>
</feature>
<reference evidence="3" key="1">
    <citation type="submission" date="2022-01" db="EMBL/GenBank/DDBJ databases">
        <authorList>
            <person name="King R."/>
        </authorList>
    </citation>
    <scope>NUCLEOTIDE SEQUENCE</scope>
</reference>
<evidence type="ECO:0000256" key="1">
    <source>
        <dbReference type="SAM" id="MobiDB-lite"/>
    </source>
</evidence>
<dbReference type="GO" id="GO:0005102">
    <property type="term" value="F:signaling receptor binding"/>
    <property type="evidence" value="ECO:0007669"/>
    <property type="project" value="InterPro"/>
</dbReference>
<proteinExistence type="predicted"/>
<name>A0A9N9RP41_9DIPT</name>
<organism evidence="3 4">
    <name type="scientific">Chironomus riparius</name>
    <dbReference type="NCBI Taxonomy" id="315576"/>
    <lineage>
        <taxon>Eukaryota</taxon>
        <taxon>Metazoa</taxon>
        <taxon>Ecdysozoa</taxon>
        <taxon>Arthropoda</taxon>
        <taxon>Hexapoda</taxon>
        <taxon>Insecta</taxon>
        <taxon>Pterygota</taxon>
        <taxon>Neoptera</taxon>
        <taxon>Endopterygota</taxon>
        <taxon>Diptera</taxon>
        <taxon>Nematocera</taxon>
        <taxon>Chironomoidea</taxon>
        <taxon>Chironomidae</taxon>
        <taxon>Chironominae</taxon>
        <taxon>Chironomus</taxon>
    </lineage>
</organism>
<evidence type="ECO:0000313" key="3">
    <source>
        <dbReference type="EMBL" id="CAG9800316.1"/>
    </source>
</evidence>
<dbReference type="SMART" id="SM01257">
    <property type="entry name" value="KRAP_IP3R_bind"/>
    <property type="match status" value="1"/>
</dbReference>
<feature type="domain" description="ITPR-interacting" evidence="2">
    <location>
        <begin position="309"/>
        <end position="448"/>
    </location>
</feature>
<dbReference type="PANTHER" id="PTHR17469">
    <property type="entry name" value="SPERM SPECIFIC ANTIGEN 2-RELATED"/>
    <property type="match status" value="1"/>
</dbReference>
<dbReference type="InterPro" id="IPR029325">
    <property type="entry name" value="ITPR-bd"/>
</dbReference>
<protein>
    <recommendedName>
        <fullName evidence="2">ITPR-interacting domain-containing protein</fullName>
    </recommendedName>
</protein>
<dbReference type="PANTHER" id="PTHR17469:SF15">
    <property type="entry name" value="ITPR-INTERACTING DOMAIN-CONTAINING PROTEIN"/>
    <property type="match status" value="1"/>
</dbReference>
<reference evidence="3" key="2">
    <citation type="submission" date="2022-10" db="EMBL/GenBank/DDBJ databases">
        <authorList>
            <consortium name="ENA_rothamsted_submissions"/>
            <consortium name="culmorum"/>
            <person name="King R."/>
        </authorList>
    </citation>
    <scope>NUCLEOTIDE SEQUENCE</scope>
</reference>
<dbReference type="Pfam" id="PF14722">
    <property type="entry name" value="KRAP_IP3R_bind"/>
    <property type="match status" value="1"/>
</dbReference>
<dbReference type="EMBL" id="OU895877">
    <property type="protein sequence ID" value="CAG9800316.1"/>
    <property type="molecule type" value="Genomic_DNA"/>
</dbReference>
<evidence type="ECO:0000313" key="4">
    <source>
        <dbReference type="Proteomes" id="UP001153620"/>
    </source>
</evidence>
<dbReference type="OrthoDB" id="6088188at2759"/>
<dbReference type="Proteomes" id="UP001153620">
    <property type="component" value="Chromosome 1"/>
</dbReference>
<keyword evidence="4" id="KW-1185">Reference proteome</keyword>
<dbReference type="AlphaFoldDB" id="A0A9N9RP41"/>
<sequence>MSEESNKNSKDENNVGDGVKFRVRSWMSGITNEMRKKSHVTVQKWISVTEDEKNNCDSNELNISEPSTSGGSGASVKGKISEICNKFNVNEKLKSKKIELKNLITKTTQKIKRESSKEDKTHHNMDQNQQMDDAESRNKQCDNEIEQTKADVNKTVNSESNNNDRGDNKDCLANEESEEVTNEEKIKSEPNKLTPQRCHISVLGRSSSENPNPRTRRLRDIGRSFSVANDGELPNDSTDNLIYDDEDISIANPSFNTSPSVLSNKTNSNNQLDKNLASLLRPSLGHMRPLREHTVSEGHSSPHVVPKNPLLRDGSFQSDSSHCSSVESLLEARKPDAEAILVNLGFGPVQGSDDVLSKIPKRFLKPSQVRGVDTESFLKNQQLSMNIHENSVLGYRGLLGNPHLPPSDIVRAIMNRFSQNEIQRMASMENISPQRTFKGVANTILAHRQFMK</sequence>